<dbReference type="AlphaFoldDB" id="A0A8J1XZ55"/>
<dbReference type="PANTHER" id="PTHR46641:SF25">
    <property type="entry name" value="CNMAMIDE RECEPTOR-RELATED"/>
    <property type="match status" value="1"/>
</dbReference>
<dbReference type="PANTHER" id="PTHR46641">
    <property type="entry name" value="FMRFAMIDE RECEPTOR-RELATED"/>
    <property type="match status" value="1"/>
</dbReference>
<evidence type="ECO:0000256" key="3">
    <source>
        <dbReference type="ARBA" id="ARBA00022989"/>
    </source>
</evidence>
<gene>
    <name evidence="8" type="ORF">OFUS_LOCUS20126</name>
</gene>
<evidence type="ECO:0000256" key="5">
    <source>
        <dbReference type="RuleBase" id="RU000688"/>
    </source>
</evidence>
<feature type="transmembrane region" description="Helical" evidence="7">
    <location>
        <begin position="169"/>
        <end position="190"/>
    </location>
</feature>
<protein>
    <submittedName>
        <fullName evidence="8">Uncharacterized protein</fullName>
    </submittedName>
</protein>
<keyword evidence="3 7" id="KW-1133">Transmembrane helix</keyword>
<dbReference type="OrthoDB" id="9990906at2759"/>
<feature type="compositionally biased region" description="Low complexity" evidence="6">
    <location>
        <begin position="367"/>
        <end position="381"/>
    </location>
</feature>
<dbReference type="Gene3D" id="1.20.1070.10">
    <property type="entry name" value="Rhodopsin 7-helix transmembrane proteins"/>
    <property type="match status" value="1"/>
</dbReference>
<comment type="caution">
    <text evidence="8">The sequence shown here is derived from an EMBL/GenBank/DDBJ whole genome shotgun (WGS) entry which is preliminary data.</text>
</comment>
<keyword evidence="5" id="KW-0297">G-protein coupled receptor</keyword>
<evidence type="ECO:0000256" key="2">
    <source>
        <dbReference type="ARBA" id="ARBA00022692"/>
    </source>
</evidence>
<dbReference type="Pfam" id="PF00001">
    <property type="entry name" value="7tm_1"/>
    <property type="match status" value="1"/>
</dbReference>
<dbReference type="InterPro" id="IPR052954">
    <property type="entry name" value="GPCR-Ligand_Int"/>
</dbReference>
<dbReference type="PROSITE" id="PS50262">
    <property type="entry name" value="G_PROTEIN_RECEP_F1_2"/>
    <property type="match status" value="1"/>
</dbReference>
<dbReference type="EMBL" id="CAIIXF020000009">
    <property type="protein sequence ID" value="CAH1795609.1"/>
    <property type="molecule type" value="Genomic_DNA"/>
</dbReference>
<dbReference type="InterPro" id="IPR000276">
    <property type="entry name" value="GPCR_Rhodpsn"/>
</dbReference>
<dbReference type="GO" id="GO:0016020">
    <property type="term" value="C:membrane"/>
    <property type="evidence" value="ECO:0007669"/>
    <property type="project" value="UniProtKB-SubCell"/>
</dbReference>
<sequence length="381" mass="43690">MQSLQIHDAGTVNRERFVMSPGLANQSRVNGSNQTTDPIFIEKEIENIIWDFVPPFIISIGTLGNVLSLIVLLGKKLRKTTWSLYLIVLAVCDTIVLFTGLFRQWFWRITPSSIDVRALSNTGCKIHTFLTYTCTQYSSWILVALTFERFVTVYFPLRSKTLCTRKTSISSLAVFLGLIISLNLHFYWTVNIGKYGCDVYDHSLFRFMGLIWPWIDLCVTSFLPFIIMLVCNTTIIICLVKERNKRLHLTKLSEQTTNNLRKTTGATIMFITVTFTFLVLTCPLAIYLTFWKYWSKGATPHTKAVLDLAWAIINMLQYTNNGINFYLYCLSGPRFRGELKQLCFARKRNLHDGRKVDNSKSTRSGNRSPTSVTRTTVIRST</sequence>
<name>A0A8J1XZ55_OWEFU</name>
<dbReference type="PRINTS" id="PR00237">
    <property type="entry name" value="GPCRRHODOPSN"/>
</dbReference>
<proteinExistence type="inferred from homology"/>
<feature type="transmembrane region" description="Helical" evidence="7">
    <location>
        <begin position="52"/>
        <end position="72"/>
    </location>
</feature>
<keyword evidence="4 7" id="KW-0472">Membrane</keyword>
<organism evidence="8 9">
    <name type="scientific">Owenia fusiformis</name>
    <name type="common">Polychaete worm</name>
    <dbReference type="NCBI Taxonomy" id="6347"/>
    <lineage>
        <taxon>Eukaryota</taxon>
        <taxon>Metazoa</taxon>
        <taxon>Spiralia</taxon>
        <taxon>Lophotrochozoa</taxon>
        <taxon>Annelida</taxon>
        <taxon>Polychaeta</taxon>
        <taxon>Sedentaria</taxon>
        <taxon>Canalipalpata</taxon>
        <taxon>Sabellida</taxon>
        <taxon>Oweniida</taxon>
        <taxon>Oweniidae</taxon>
        <taxon>Owenia</taxon>
    </lineage>
</organism>
<evidence type="ECO:0000256" key="7">
    <source>
        <dbReference type="SAM" id="Phobius"/>
    </source>
</evidence>
<dbReference type="InterPro" id="IPR017452">
    <property type="entry name" value="GPCR_Rhodpsn_7TM"/>
</dbReference>
<keyword evidence="5" id="KW-0807">Transducer</keyword>
<comment type="subcellular location">
    <subcellularLocation>
        <location evidence="1">Membrane</location>
    </subcellularLocation>
</comment>
<feature type="transmembrane region" description="Helical" evidence="7">
    <location>
        <begin position="268"/>
        <end position="288"/>
    </location>
</feature>
<reference evidence="8" key="1">
    <citation type="submission" date="2022-03" db="EMBL/GenBank/DDBJ databases">
        <authorList>
            <person name="Martin C."/>
        </authorList>
    </citation>
    <scope>NUCLEOTIDE SEQUENCE</scope>
</reference>
<feature type="transmembrane region" description="Helical" evidence="7">
    <location>
        <begin position="84"/>
        <end position="106"/>
    </location>
</feature>
<accession>A0A8J1XZ55</accession>
<comment type="similarity">
    <text evidence="5">Belongs to the G-protein coupled receptor 1 family.</text>
</comment>
<dbReference type="CDD" id="cd14978">
    <property type="entry name" value="7tmA_FMRFamide_R-like"/>
    <property type="match status" value="1"/>
</dbReference>
<evidence type="ECO:0000256" key="4">
    <source>
        <dbReference type="ARBA" id="ARBA00023136"/>
    </source>
</evidence>
<keyword evidence="2 5" id="KW-0812">Transmembrane</keyword>
<feature type="transmembrane region" description="Helical" evidence="7">
    <location>
        <begin position="210"/>
        <end position="240"/>
    </location>
</feature>
<keyword evidence="9" id="KW-1185">Reference proteome</keyword>
<evidence type="ECO:0000256" key="1">
    <source>
        <dbReference type="ARBA" id="ARBA00004370"/>
    </source>
</evidence>
<evidence type="ECO:0000256" key="6">
    <source>
        <dbReference type="SAM" id="MobiDB-lite"/>
    </source>
</evidence>
<dbReference type="Proteomes" id="UP000749559">
    <property type="component" value="Unassembled WGS sequence"/>
</dbReference>
<feature type="region of interest" description="Disordered" evidence="6">
    <location>
        <begin position="354"/>
        <end position="381"/>
    </location>
</feature>
<dbReference type="SUPFAM" id="SSF81321">
    <property type="entry name" value="Family A G protein-coupled receptor-like"/>
    <property type="match status" value="1"/>
</dbReference>
<evidence type="ECO:0000313" key="8">
    <source>
        <dbReference type="EMBL" id="CAH1795609.1"/>
    </source>
</evidence>
<dbReference type="GO" id="GO:0004930">
    <property type="term" value="F:G protein-coupled receptor activity"/>
    <property type="evidence" value="ECO:0007669"/>
    <property type="project" value="UniProtKB-KW"/>
</dbReference>
<keyword evidence="5" id="KW-0675">Receptor</keyword>
<evidence type="ECO:0000313" key="9">
    <source>
        <dbReference type="Proteomes" id="UP000749559"/>
    </source>
</evidence>
<dbReference type="PROSITE" id="PS00237">
    <property type="entry name" value="G_PROTEIN_RECEP_F1_1"/>
    <property type="match status" value="1"/>
</dbReference>
<feature type="transmembrane region" description="Helical" evidence="7">
    <location>
        <begin position="308"/>
        <end position="330"/>
    </location>
</feature>